<feature type="region of interest" description="Disordered" evidence="1">
    <location>
        <begin position="27"/>
        <end position="89"/>
    </location>
</feature>
<feature type="signal peptide" evidence="2">
    <location>
        <begin position="1"/>
        <end position="24"/>
    </location>
</feature>
<reference evidence="3 4" key="1">
    <citation type="submission" date="2022-11" db="EMBL/GenBank/DDBJ databases">
        <title>Minimal conservation of predation-associated metabolite biosynthetic gene clusters underscores biosynthetic potential of Myxococcota including descriptions for ten novel species: Archangium lansinium sp. nov., Myxococcus landrumus sp. nov., Nannocystis bai.</title>
        <authorList>
            <person name="Ahearne A."/>
            <person name="Stevens C."/>
            <person name="Dowd S."/>
        </authorList>
    </citation>
    <scope>NUCLEOTIDE SEQUENCE [LARGE SCALE GENOMIC DNA]</scope>
    <source>
        <strain evidence="3 4">NCELM</strain>
    </source>
</reference>
<feature type="chain" id="PRO_5046626058" evidence="2">
    <location>
        <begin position="25"/>
        <end position="591"/>
    </location>
</feature>
<evidence type="ECO:0000313" key="4">
    <source>
        <dbReference type="Proteomes" id="UP001217838"/>
    </source>
</evidence>
<dbReference type="Proteomes" id="UP001217838">
    <property type="component" value="Unassembled WGS sequence"/>
</dbReference>
<keyword evidence="2" id="KW-0732">Signal</keyword>
<organism evidence="3 4">
    <name type="scientific">Nannocystis radixulma</name>
    <dbReference type="NCBI Taxonomy" id="2995305"/>
    <lineage>
        <taxon>Bacteria</taxon>
        <taxon>Pseudomonadati</taxon>
        <taxon>Myxococcota</taxon>
        <taxon>Polyangia</taxon>
        <taxon>Nannocystales</taxon>
        <taxon>Nannocystaceae</taxon>
        <taxon>Nannocystis</taxon>
    </lineage>
</organism>
<gene>
    <name evidence="3" type="ORF">POL58_42335</name>
</gene>
<dbReference type="RefSeq" id="WP_272008727.1">
    <property type="nucleotide sequence ID" value="NZ_JAQNDN010000024.1"/>
</dbReference>
<proteinExistence type="predicted"/>
<evidence type="ECO:0000256" key="1">
    <source>
        <dbReference type="SAM" id="MobiDB-lite"/>
    </source>
</evidence>
<protein>
    <submittedName>
        <fullName evidence="3">VWA domain-containing protein</fullName>
    </submittedName>
</protein>
<name>A0ABT5BJY1_9BACT</name>
<sequence length="591" mass="62487">MNSTPWLFSMRSLGLCSAIVAASACTERHPGEETDGDDTTTITDGPATDGPTTNDPPTTTNPPTTTDPTDGPSSDTEGDPTDGPEPTEPVVIAFNADADILFVIDNSLSMATRQAKLAAAMDGFLDRIEGLNYRIGITTTDSGNPRCDEMVTTPERGRLQLTSCIDRVALGEFEVLGEDASSACTDLCALTDADLPIKPTETHLSNGELAPRNWVERINSVSNLPDGVDAVDALQCFIPQGVAGCGMESHLESMFLALSRANDGSSPTNHGFMRPHASLSVIVVSDEADCSWANDEIFTTNKVFWEDPDAAAPTSAACWNAGVACTGAGPTFETCTSANFGSDGSFDVPDEQAVLQPLARYIDFVQAIEDEKKVFDPDAEVRVMMLAGVPVGYESHDAEIVYEDAPDPQFQTDFGIGPGCLGADGLTAIPPVRERVFAEAFAVGEGRDLFSICDDSYDAALATMAGKIAGQIRPACMPKCVADVDPNTPALEANCELFEVDLLNETRTALLPCMEVGGEWTVPAGSTACFVELTDGSGETPSSIDNMSPECVAEGFNLEFFVLRMGAPKSGLFVEATCELSNNPTADCPLL</sequence>
<dbReference type="EMBL" id="JAQNDN010000024">
    <property type="protein sequence ID" value="MDC0674464.1"/>
    <property type="molecule type" value="Genomic_DNA"/>
</dbReference>
<comment type="caution">
    <text evidence="3">The sequence shown here is derived from an EMBL/GenBank/DDBJ whole genome shotgun (WGS) entry which is preliminary data.</text>
</comment>
<evidence type="ECO:0000256" key="2">
    <source>
        <dbReference type="SAM" id="SignalP"/>
    </source>
</evidence>
<evidence type="ECO:0000313" key="3">
    <source>
        <dbReference type="EMBL" id="MDC0674464.1"/>
    </source>
</evidence>
<accession>A0ABT5BJY1</accession>
<feature type="compositionally biased region" description="Low complexity" evidence="1">
    <location>
        <begin position="39"/>
        <end position="75"/>
    </location>
</feature>
<keyword evidence="4" id="KW-1185">Reference proteome</keyword>